<feature type="transmembrane region" description="Helical" evidence="9">
    <location>
        <begin position="58"/>
        <end position="75"/>
    </location>
</feature>
<keyword evidence="12" id="KW-1185">Reference proteome</keyword>
<feature type="domain" description="Histidine kinase/HSP90-like ATPase" evidence="10">
    <location>
        <begin position="316"/>
        <end position="412"/>
    </location>
</feature>
<keyword evidence="3" id="KW-0597">Phosphoprotein</keyword>
<evidence type="ECO:0000256" key="3">
    <source>
        <dbReference type="ARBA" id="ARBA00022553"/>
    </source>
</evidence>
<comment type="caution">
    <text evidence="11">The sequence shown here is derived from an EMBL/GenBank/DDBJ whole genome shotgun (WGS) entry which is preliminary data.</text>
</comment>
<name>A0A841FR22_9ACTN</name>
<dbReference type="RefSeq" id="WP_184788582.1">
    <property type="nucleotide sequence ID" value="NZ_BONT01000075.1"/>
</dbReference>
<evidence type="ECO:0000256" key="6">
    <source>
        <dbReference type="ARBA" id="ARBA00022777"/>
    </source>
</evidence>
<evidence type="ECO:0000259" key="10">
    <source>
        <dbReference type="SMART" id="SM00387"/>
    </source>
</evidence>
<keyword evidence="6 11" id="KW-0418">Kinase</keyword>
<dbReference type="Pfam" id="PF02518">
    <property type="entry name" value="HATPase_c"/>
    <property type="match status" value="1"/>
</dbReference>
<proteinExistence type="predicted"/>
<feature type="transmembrane region" description="Helical" evidence="9">
    <location>
        <begin position="82"/>
        <end position="102"/>
    </location>
</feature>
<dbReference type="InterPro" id="IPR011712">
    <property type="entry name" value="Sig_transdc_His_kin_sub3_dim/P"/>
</dbReference>
<dbReference type="GO" id="GO:0005524">
    <property type="term" value="F:ATP binding"/>
    <property type="evidence" value="ECO:0007669"/>
    <property type="project" value="UniProtKB-KW"/>
</dbReference>
<dbReference type="InterPro" id="IPR036890">
    <property type="entry name" value="HATPase_C_sf"/>
</dbReference>
<dbReference type="SMART" id="SM00387">
    <property type="entry name" value="HATPase_c"/>
    <property type="match status" value="1"/>
</dbReference>
<keyword evidence="9" id="KW-1133">Transmembrane helix</keyword>
<dbReference type="Gene3D" id="3.30.565.10">
    <property type="entry name" value="Histidine kinase-like ATPase, C-terminal domain"/>
    <property type="match status" value="1"/>
</dbReference>
<dbReference type="Gene3D" id="1.20.5.1930">
    <property type="match status" value="1"/>
</dbReference>
<dbReference type="SUPFAM" id="SSF55874">
    <property type="entry name" value="ATPase domain of HSP90 chaperone/DNA topoisomerase II/histidine kinase"/>
    <property type="match status" value="1"/>
</dbReference>
<evidence type="ECO:0000256" key="7">
    <source>
        <dbReference type="ARBA" id="ARBA00022840"/>
    </source>
</evidence>
<dbReference type="Proteomes" id="UP000548476">
    <property type="component" value="Unassembled WGS sequence"/>
</dbReference>
<dbReference type="GO" id="GO:0000155">
    <property type="term" value="F:phosphorelay sensor kinase activity"/>
    <property type="evidence" value="ECO:0007669"/>
    <property type="project" value="InterPro"/>
</dbReference>
<dbReference type="PANTHER" id="PTHR24421:SF10">
    <property type="entry name" value="NITRATE_NITRITE SENSOR PROTEIN NARQ"/>
    <property type="match status" value="1"/>
</dbReference>
<dbReference type="EMBL" id="JACHGT010000007">
    <property type="protein sequence ID" value="MBB6035727.1"/>
    <property type="molecule type" value="Genomic_DNA"/>
</dbReference>
<dbReference type="AlphaFoldDB" id="A0A841FR22"/>
<dbReference type="PANTHER" id="PTHR24421">
    <property type="entry name" value="NITRATE/NITRITE SENSOR PROTEIN NARX-RELATED"/>
    <property type="match status" value="1"/>
</dbReference>
<evidence type="ECO:0000256" key="8">
    <source>
        <dbReference type="ARBA" id="ARBA00023012"/>
    </source>
</evidence>
<dbReference type="GO" id="GO:0016020">
    <property type="term" value="C:membrane"/>
    <property type="evidence" value="ECO:0007669"/>
    <property type="project" value="InterPro"/>
</dbReference>
<comment type="catalytic activity">
    <reaction evidence="1">
        <text>ATP + protein L-histidine = ADP + protein N-phospho-L-histidine.</text>
        <dbReference type="EC" id="2.7.13.3"/>
    </reaction>
</comment>
<keyword evidence="9" id="KW-0812">Transmembrane</keyword>
<keyword evidence="5" id="KW-0547">Nucleotide-binding</keyword>
<dbReference type="CDD" id="cd16917">
    <property type="entry name" value="HATPase_UhpB-NarQ-NarX-like"/>
    <property type="match status" value="1"/>
</dbReference>
<dbReference type="GO" id="GO:0046983">
    <property type="term" value="F:protein dimerization activity"/>
    <property type="evidence" value="ECO:0007669"/>
    <property type="project" value="InterPro"/>
</dbReference>
<evidence type="ECO:0000313" key="12">
    <source>
        <dbReference type="Proteomes" id="UP000548476"/>
    </source>
</evidence>
<protein>
    <recommendedName>
        <fullName evidence="2">histidine kinase</fullName>
        <ecNumber evidence="2">2.7.13.3</ecNumber>
    </recommendedName>
</protein>
<gene>
    <name evidence="11" type="ORF">HNR73_003591</name>
</gene>
<dbReference type="InterPro" id="IPR050482">
    <property type="entry name" value="Sensor_HK_TwoCompSys"/>
</dbReference>
<evidence type="ECO:0000256" key="5">
    <source>
        <dbReference type="ARBA" id="ARBA00022741"/>
    </source>
</evidence>
<evidence type="ECO:0000256" key="4">
    <source>
        <dbReference type="ARBA" id="ARBA00022679"/>
    </source>
</evidence>
<accession>A0A841FR22</accession>
<keyword evidence="4" id="KW-0808">Transferase</keyword>
<evidence type="ECO:0000256" key="9">
    <source>
        <dbReference type="SAM" id="Phobius"/>
    </source>
</evidence>
<keyword evidence="9" id="KW-0472">Membrane</keyword>
<evidence type="ECO:0000256" key="1">
    <source>
        <dbReference type="ARBA" id="ARBA00000085"/>
    </source>
</evidence>
<feature type="transmembrane region" description="Helical" evidence="9">
    <location>
        <begin position="27"/>
        <end position="46"/>
    </location>
</feature>
<sequence>MTEQGRPQGRWWGREGRVHLWFRERPLAFDVLAAVFWVLPPLFAYWLAAQNDPLFQDVLWKALPWIVAGSVAIALRRRAFPVAVGVELALLLAPFLVHDAWWGQSAWSLYVLTYTAAADRGWRVALSAIGLMWGATALVIYFYPDDIAGANGSRTAIYVITFIFSLVAFFSGRLVHNRRALVEALRTRAQVAEENQQALAAQAVSDERQRIARELHDVVAHHVSVMGVMATGARRVLANDPRRAEEALATIEDTGRTALREMRRLLDVLRTSDQDDAELTPQPGLAAVQTLVDQVRDAGLPVRLLVEGPEAPLDPGVALSVYRIVQEALTNTLKHGGRARAEVRIKYTDEQLQVEIFDDGRGPKLTPRAPGDRVGHGLVGMRERIALYGGTLRTGPRPGGGFRVYAKIPIDTPPDGSST</sequence>
<feature type="transmembrane region" description="Helical" evidence="9">
    <location>
        <begin position="155"/>
        <end position="175"/>
    </location>
</feature>
<dbReference type="EC" id="2.7.13.3" evidence="2"/>
<reference evidence="11 12" key="1">
    <citation type="submission" date="2020-08" db="EMBL/GenBank/DDBJ databases">
        <title>Genomic Encyclopedia of Type Strains, Phase IV (KMG-IV): sequencing the most valuable type-strain genomes for metagenomic binning, comparative biology and taxonomic classification.</title>
        <authorList>
            <person name="Goeker M."/>
        </authorList>
    </citation>
    <scope>NUCLEOTIDE SEQUENCE [LARGE SCALE GENOMIC DNA]</scope>
    <source>
        <strain evidence="11 12">YIM 65646</strain>
    </source>
</reference>
<feature type="transmembrane region" description="Helical" evidence="9">
    <location>
        <begin position="122"/>
        <end position="143"/>
    </location>
</feature>
<evidence type="ECO:0000313" key="11">
    <source>
        <dbReference type="EMBL" id="MBB6035727.1"/>
    </source>
</evidence>
<evidence type="ECO:0000256" key="2">
    <source>
        <dbReference type="ARBA" id="ARBA00012438"/>
    </source>
</evidence>
<keyword evidence="8" id="KW-0902">Two-component regulatory system</keyword>
<dbReference type="InterPro" id="IPR003594">
    <property type="entry name" value="HATPase_dom"/>
</dbReference>
<organism evidence="11 12">
    <name type="scientific">Phytomonospora endophytica</name>
    <dbReference type="NCBI Taxonomy" id="714109"/>
    <lineage>
        <taxon>Bacteria</taxon>
        <taxon>Bacillati</taxon>
        <taxon>Actinomycetota</taxon>
        <taxon>Actinomycetes</taxon>
        <taxon>Micromonosporales</taxon>
        <taxon>Micromonosporaceae</taxon>
        <taxon>Phytomonospora</taxon>
    </lineage>
</organism>
<dbReference type="Pfam" id="PF07730">
    <property type="entry name" value="HisKA_3"/>
    <property type="match status" value="1"/>
</dbReference>
<keyword evidence="7" id="KW-0067">ATP-binding</keyword>